<feature type="region of interest" description="Disordered" evidence="2">
    <location>
        <begin position="88"/>
        <end position="159"/>
    </location>
</feature>
<reference evidence="3" key="1">
    <citation type="submission" date="2023-08" db="EMBL/GenBank/DDBJ databases">
        <title>Pelteobagrus vachellii genome.</title>
        <authorList>
            <person name="Liu H."/>
        </authorList>
    </citation>
    <scope>NUCLEOTIDE SEQUENCE</scope>
    <source>
        <strain evidence="3">PRFRI_2022a</strain>
        <tissue evidence="3">Muscle</tissue>
    </source>
</reference>
<evidence type="ECO:0000313" key="3">
    <source>
        <dbReference type="EMBL" id="KAK2841383.1"/>
    </source>
</evidence>
<evidence type="ECO:0000256" key="1">
    <source>
        <dbReference type="ARBA" id="ARBA00025778"/>
    </source>
</evidence>
<feature type="region of interest" description="Disordered" evidence="2">
    <location>
        <begin position="1"/>
        <end position="49"/>
    </location>
</feature>
<dbReference type="AlphaFoldDB" id="A0AA88SS83"/>
<feature type="compositionally biased region" description="Polar residues" evidence="2">
    <location>
        <begin position="93"/>
        <end position="108"/>
    </location>
</feature>
<organism evidence="3 4">
    <name type="scientific">Tachysurus vachellii</name>
    <name type="common">Darkbarbel catfish</name>
    <name type="synonym">Pelteobagrus vachellii</name>
    <dbReference type="NCBI Taxonomy" id="175792"/>
    <lineage>
        <taxon>Eukaryota</taxon>
        <taxon>Metazoa</taxon>
        <taxon>Chordata</taxon>
        <taxon>Craniata</taxon>
        <taxon>Vertebrata</taxon>
        <taxon>Euteleostomi</taxon>
        <taxon>Actinopterygii</taxon>
        <taxon>Neopterygii</taxon>
        <taxon>Teleostei</taxon>
        <taxon>Ostariophysi</taxon>
        <taxon>Siluriformes</taxon>
        <taxon>Bagridae</taxon>
        <taxon>Tachysurus</taxon>
    </lineage>
</organism>
<dbReference type="PANTHER" id="PTHR15304">
    <property type="entry name" value="MYOD FAMILY INHIBITOR"/>
    <property type="match status" value="1"/>
</dbReference>
<accession>A0AA88SS83</accession>
<comment type="caution">
    <text evidence="3">The sequence shown here is derived from an EMBL/GenBank/DDBJ whole genome shotgun (WGS) entry which is preliminary data.</text>
</comment>
<feature type="compositionally biased region" description="Low complexity" evidence="2">
    <location>
        <begin position="147"/>
        <end position="159"/>
    </location>
</feature>
<sequence>MPHKETEAMDVQQNGGKDRTHRNHLIRPESRVEVQDITQQPDPLPARLTSARGIGYEGSDDSLTDIVITNEDALLLPDHVPAIVHKLDKETPSPLNGPSSPDTGSNLSPPVCTPPSPSKGQRAPDPAQISKYNMHNKPHKPHRKRPPSTSKSQQSLKTSSSQIQDVAGDDCCVQCVLACLFCELLPMCSAVAQCLACGMECDALCCCGEVCGGLACCSGDPCAAVMDCAILEDCCQSSDCLEICLECCSICFPT</sequence>
<dbReference type="Proteomes" id="UP001187315">
    <property type="component" value="Unassembled WGS sequence"/>
</dbReference>
<protein>
    <recommendedName>
        <fullName evidence="5">MyoD family inhibitor-like</fullName>
    </recommendedName>
</protein>
<dbReference type="InterPro" id="IPR026134">
    <property type="entry name" value="MDFI/MDFIC"/>
</dbReference>
<evidence type="ECO:0008006" key="5">
    <source>
        <dbReference type="Google" id="ProtNLM"/>
    </source>
</evidence>
<keyword evidence="4" id="KW-1185">Reference proteome</keyword>
<dbReference type="EMBL" id="JAVHJS010000012">
    <property type="protein sequence ID" value="KAK2841383.1"/>
    <property type="molecule type" value="Genomic_DNA"/>
</dbReference>
<comment type="similarity">
    <text evidence="1">Belongs to the MDFI family.</text>
</comment>
<dbReference type="GO" id="GO:0010468">
    <property type="term" value="P:regulation of gene expression"/>
    <property type="evidence" value="ECO:0007669"/>
    <property type="project" value="UniProtKB-ARBA"/>
</dbReference>
<evidence type="ECO:0000256" key="2">
    <source>
        <dbReference type="SAM" id="MobiDB-lite"/>
    </source>
</evidence>
<gene>
    <name evidence="3" type="ORF">Q7C36_012962</name>
</gene>
<proteinExistence type="inferred from homology"/>
<dbReference type="Pfam" id="PF15316">
    <property type="entry name" value="MDFI"/>
    <property type="match status" value="1"/>
</dbReference>
<evidence type="ECO:0000313" key="4">
    <source>
        <dbReference type="Proteomes" id="UP001187315"/>
    </source>
</evidence>
<dbReference type="PANTHER" id="PTHR15304:SF4">
    <property type="entry name" value="MYOD FAMILY INHIBITOR-LIKE"/>
    <property type="match status" value="1"/>
</dbReference>
<feature type="compositionally biased region" description="Basic residues" evidence="2">
    <location>
        <begin position="134"/>
        <end position="146"/>
    </location>
</feature>
<name>A0AA88SS83_TACVA</name>